<proteinExistence type="predicted"/>
<dbReference type="RefSeq" id="WP_091770001.1">
    <property type="nucleotide sequence ID" value="NZ_FNBT01000008.1"/>
</dbReference>
<dbReference type="EMBL" id="FNBT01000008">
    <property type="protein sequence ID" value="SDF88292.1"/>
    <property type="molecule type" value="Genomic_DNA"/>
</dbReference>
<dbReference type="PROSITE" id="PS51168">
    <property type="entry name" value="CHORISMATE_MUT_2"/>
    <property type="match status" value="1"/>
</dbReference>
<dbReference type="InterPro" id="IPR002701">
    <property type="entry name" value="CM_II_prokaryot"/>
</dbReference>
<accession>A0A1G7PPN3</accession>
<evidence type="ECO:0000313" key="3">
    <source>
        <dbReference type="Proteomes" id="UP000199406"/>
    </source>
</evidence>
<dbReference type="Proteomes" id="UP000199406">
    <property type="component" value="Unassembled WGS sequence"/>
</dbReference>
<dbReference type="InterPro" id="IPR036263">
    <property type="entry name" value="Chorismate_II_sf"/>
</dbReference>
<dbReference type="STRING" id="1550231.SAMN05660662_3669"/>
<organism evidence="2 3">
    <name type="scientific">Blastococcus aurantiacus</name>
    <dbReference type="NCBI Taxonomy" id="1550231"/>
    <lineage>
        <taxon>Bacteria</taxon>
        <taxon>Bacillati</taxon>
        <taxon>Actinomycetota</taxon>
        <taxon>Actinomycetes</taxon>
        <taxon>Geodermatophilales</taxon>
        <taxon>Geodermatophilaceae</taxon>
        <taxon>Blastococcus</taxon>
    </lineage>
</organism>
<dbReference type="NCBIfam" id="NF005894">
    <property type="entry name" value="PRK07857.1"/>
    <property type="match status" value="1"/>
</dbReference>
<dbReference type="InterPro" id="IPR010958">
    <property type="entry name" value="Chorismate_mutase_highGC-bac"/>
</dbReference>
<name>A0A1G7PPN3_9ACTN</name>
<dbReference type="NCBIfam" id="TIGR01808">
    <property type="entry name" value="CM_M_hiGC-arch"/>
    <property type="match status" value="1"/>
</dbReference>
<reference evidence="3" key="1">
    <citation type="submission" date="2016-10" db="EMBL/GenBank/DDBJ databases">
        <authorList>
            <person name="Varghese N."/>
            <person name="Submissions S."/>
        </authorList>
    </citation>
    <scope>NUCLEOTIDE SEQUENCE [LARGE SCALE GENOMIC DNA]</scope>
    <source>
        <strain evidence="3">DSM 44268</strain>
    </source>
</reference>
<evidence type="ECO:0000313" key="2">
    <source>
        <dbReference type="EMBL" id="SDF88292.1"/>
    </source>
</evidence>
<dbReference type="GO" id="GO:0004106">
    <property type="term" value="F:chorismate mutase activity"/>
    <property type="evidence" value="ECO:0007669"/>
    <property type="project" value="InterPro"/>
</dbReference>
<dbReference type="SUPFAM" id="SSF48600">
    <property type="entry name" value="Chorismate mutase II"/>
    <property type="match status" value="1"/>
</dbReference>
<dbReference type="SMART" id="SM00830">
    <property type="entry name" value="CM_2"/>
    <property type="match status" value="1"/>
</dbReference>
<protein>
    <submittedName>
        <fullName evidence="2">Chorismate mutase</fullName>
    </submittedName>
</protein>
<dbReference type="GO" id="GO:0046417">
    <property type="term" value="P:chorismate metabolic process"/>
    <property type="evidence" value="ECO:0007669"/>
    <property type="project" value="InterPro"/>
</dbReference>
<dbReference type="OrthoDB" id="3213864at2"/>
<dbReference type="Gene3D" id="1.20.59.10">
    <property type="entry name" value="Chorismate mutase"/>
    <property type="match status" value="1"/>
</dbReference>
<evidence type="ECO:0000259" key="1">
    <source>
        <dbReference type="PROSITE" id="PS51168"/>
    </source>
</evidence>
<keyword evidence="3" id="KW-1185">Reference proteome</keyword>
<dbReference type="AlphaFoldDB" id="A0A1G7PPN3"/>
<feature type="domain" description="Chorismate mutase" evidence="1">
    <location>
        <begin position="11"/>
        <end position="92"/>
    </location>
</feature>
<sequence>MSTSATTAVTGAEIDRISALREEIDACDAAIIELVQRRLSVSQEIGAVRRASGGTRLNLAREQQVLARFQDALGPDGAALGMMLLRQGRGRL</sequence>
<gene>
    <name evidence="2" type="ORF">SAMN05660662_3669</name>
</gene>
<dbReference type="InterPro" id="IPR036979">
    <property type="entry name" value="CM_dom_sf"/>
</dbReference>
<dbReference type="Pfam" id="PF01817">
    <property type="entry name" value="CM_2"/>
    <property type="match status" value="1"/>
</dbReference>